<gene>
    <name evidence="2" type="ORF">M9Y10_018625</name>
</gene>
<dbReference type="SMART" id="SM00220">
    <property type="entry name" value="S_TKc"/>
    <property type="match status" value="1"/>
</dbReference>
<dbReference type="SUPFAM" id="SSF56112">
    <property type="entry name" value="Protein kinase-like (PK-like)"/>
    <property type="match status" value="1"/>
</dbReference>
<dbReference type="PROSITE" id="PS00108">
    <property type="entry name" value="PROTEIN_KINASE_ST"/>
    <property type="match status" value="1"/>
</dbReference>
<protein>
    <recommendedName>
        <fullName evidence="1">Protein kinase domain-containing protein</fullName>
    </recommendedName>
</protein>
<dbReference type="Gene3D" id="1.10.510.10">
    <property type="entry name" value="Transferase(Phosphotransferase) domain 1"/>
    <property type="match status" value="1"/>
</dbReference>
<dbReference type="InterPro" id="IPR011009">
    <property type="entry name" value="Kinase-like_dom_sf"/>
</dbReference>
<dbReference type="SMART" id="SM00671">
    <property type="entry name" value="SEL1"/>
    <property type="match status" value="3"/>
</dbReference>
<keyword evidence="3" id="KW-1185">Reference proteome</keyword>
<name>A0ABR2HMV7_9EUKA</name>
<dbReference type="PRINTS" id="PR00109">
    <property type="entry name" value="TYRKINASE"/>
</dbReference>
<comment type="caution">
    <text evidence="2">The sequence shown here is derived from an EMBL/GenBank/DDBJ whole genome shotgun (WGS) entry which is preliminary data.</text>
</comment>
<dbReference type="InterPro" id="IPR006597">
    <property type="entry name" value="Sel1-like"/>
</dbReference>
<organism evidence="2 3">
    <name type="scientific">Tritrichomonas musculus</name>
    <dbReference type="NCBI Taxonomy" id="1915356"/>
    <lineage>
        <taxon>Eukaryota</taxon>
        <taxon>Metamonada</taxon>
        <taxon>Parabasalia</taxon>
        <taxon>Tritrichomonadida</taxon>
        <taxon>Tritrichomonadidae</taxon>
        <taxon>Tritrichomonas</taxon>
    </lineage>
</organism>
<dbReference type="SUPFAM" id="SSF81901">
    <property type="entry name" value="HCP-like"/>
    <property type="match status" value="1"/>
</dbReference>
<dbReference type="Gene3D" id="3.80.10.10">
    <property type="entry name" value="Ribonuclease Inhibitor"/>
    <property type="match status" value="4"/>
</dbReference>
<dbReference type="InterPro" id="IPR051681">
    <property type="entry name" value="Ser/Thr_Kinases-Pseudokinases"/>
</dbReference>
<dbReference type="InterPro" id="IPR001245">
    <property type="entry name" value="Ser-Thr/Tyr_kinase_cat_dom"/>
</dbReference>
<evidence type="ECO:0000313" key="2">
    <source>
        <dbReference type="EMBL" id="KAK8849258.1"/>
    </source>
</evidence>
<dbReference type="Pfam" id="PF13306">
    <property type="entry name" value="LRR_5"/>
    <property type="match status" value="3"/>
</dbReference>
<dbReference type="Pfam" id="PF08238">
    <property type="entry name" value="Sel1"/>
    <property type="match status" value="4"/>
</dbReference>
<dbReference type="SUPFAM" id="SSF52058">
    <property type="entry name" value="L domain-like"/>
    <property type="match status" value="1"/>
</dbReference>
<dbReference type="InterPro" id="IPR011990">
    <property type="entry name" value="TPR-like_helical_dom_sf"/>
</dbReference>
<dbReference type="InterPro" id="IPR000719">
    <property type="entry name" value="Prot_kinase_dom"/>
</dbReference>
<dbReference type="EMBL" id="JAPFFF010000026">
    <property type="protein sequence ID" value="KAK8849258.1"/>
    <property type="molecule type" value="Genomic_DNA"/>
</dbReference>
<evidence type="ECO:0000313" key="3">
    <source>
        <dbReference type="Proteomes" id="UP001470230"/>
    </source>
</evidence>
<reference evidence="2 3" key="1">
    <citation type="submission" date="2024-04" db="EMBL/GenBank/DDBJ databases">
        <title>Tritrichomonas musculus Genome.</title>
        <authorList>
            <person name="Alves-Ferreira E."/>
            <person name="Grigg M."/>
            <person name="Lorenzi H."/>
            <person name="Galac M."/>
        </authorList>
    </citation>
    <scope>NUCLEOTIDE SEQUENCE [LARGE SCALE GENOMIC DNA]</scope>
    <source>
        <strain evidence="2 3">EAF2021</strain>
    </source>
</reference>
<proteinExistence type="predicted"/>
<accession>A0ABR2HMV7</accession>
<dbReference type="Proteomes" id="UP001470230">
    <property type="component" value="Unassembled WGS sequence"/>
</dbReference>
<evidence type="ECO:0000259" key="1">
    <source>
        <dbReference type="PROSITE" id="PS50011"/>
    </source>
</evidence>
<dbReference type="PANTHER" id="PTHR44329">
    <property type="entry name" value="SERINE/THREONINE-PROTEIN KINASE TNNI3K-RELATED"/>
    <property type="match status" value="1"/>
</dbReference>
<dbReference type="InterPro" id="IPR008271">
    <property type="entry name" value="Ser/Thr_kinase_AS"/>
</dbReference>
<dbReference type="InterPro" id="IPR026906">
    <property type="entry name" value="LRR_5"/>
</dbReference>
<sequence length="1044" mass="116905">MSSQNDFLNIDLFEKREKISSGSFGEVFKIIDKKTGEIYAAKISHITINDPKSIILIVREVNINAGINHPSVIKFIGYSPNDFNHESKPVIVTQYFKNGTLLDIINLERQSRSVDGWDDTKKLLTIYGIASGMSYLHSHDILHRDLKPSNILMDDFLLPKIADFGLSKIINNGQETIETQSSLETKGTPIYMSPEIIESQNYTKAGDVYAFGIILFQIMTNEEPFKKINGYNIFRKVVEGERPTFPFKIPDSYHNLIERCWSQNPDERPNFDSIVEELKTNPEFITDLVDKEDFAQYVIFIDEYRSTFDKTKKIIRIEDFIQNKKSSTFRKVLVFPYNQTKRLICGLYSWFFKQEKLFPLKEFDDLNETCKKIVEEAENDPEKQFLVGTFLIEGKNDFPQNFEIGIKYLERSISKGCLDSVVYLSQILIEGKLIPPDFLRAKKYLSQYLNKDDGRVFLLYGKILKKENKKSEARSFFQKGSKKGNAEAMYKYGKMLFLGEGGEKNESEAINFLNISQNNGFQKSEKYLNVLNEMNKKNQSFSNLPSETKHFFIKQIIKNEMKEIVIRTIQLKSLFNNNSLLSPDFINVLHLFESVLIDIAYQCSNYDSIMEQLSQLKNENFSDIKYFLIVKKANSIDHRFGKQNIISYVSVKSSVKVIKKKTFFGCSLLEKIRLPSSLNEIRDLAFCGCSSLLKITIPPSVTSIGCQAFKGCSTLTQIIIPPSVSSIGSYAFKGCLSLETVSLSSSLTKIEEGTFNKCCSLVEIEIPSSVTEIGKSSFKKCSSLQKIKIPSSVNSINAHAFKKCTSLADVSLSPSMKEIDQSLFAQCSSLKEVSIPDSIKKIGNSAFKDCSSLTQITMTNSLLAIEGQAFCGCSSLEKVSIPSSVTCIGSSAFQDCPLLNEIEIPMNVSLICESTFNGCSALVQITIPSSVTSIGCSAFKGCSSLTEILIPSSVKSIGEAAFADCNSLVKITMSSSVKKIDSNSFLSCTSLEEIEIPSSVSCVNKDAFKGCSALKKISIPSSLESFDLDEVGISSDDVVIIRTT</sequence>
<dbReference type="PROSITE" id="PS50011">
    <property type="entry name" value="PROTEIN_KINASE_DOM"/>
    <property type="match status" value="1"/>
</dbReference>
<feature type="domain" description="Protein kinase" evidence="1">
    <location>
        <begin position="13"/>
        <end position="284"/>
    </location>
</feature>
<dbReference type="Pfam" id="PF00069">
    <property type="entry name" value="Pkinase"/>
    <property type="match status" value="1"/>
</dbReference>
<dbReference type="Gene3D" id="1.25.40.10">
    <property type="entry name" value="Tetratricopeptide repeat domain"/>
    <property type="match status" value="1"/>
</dbReference>
<dbReference type="InterPro" id="IPR032675">
    <property type="entry name" value="LRR_dom_sf"/>
</dbReference>